<dbReference type="InterPro" id="IPR029058">
    <property type="entry name" value="AB_hydrolase_fold"/>
</dbReference>
<organism evidence="2">
    <name type="scientific">Chlamydomonas leiostraca</name>
    <dbReference type="NCBI Taxonomy" id="1034604"/>
    <lineage>
        <taxon>Eukaryota</taxon>
        <taxon>Viridiplantae</taxon>
        <taxon>Chlorophyta</taxon>
        <taxon>core chlorophytes</taxon>
        <taxon>Chlorophyceae</taxon>
        <taxon>CS clade</taxon>
        <taxon>Chlamydomonadales</taxon>
        <taxon>Chlamydomonadaceae</taxon>
        <taxon>Chlamydomonas</taxon>
    </lineage>
</organism>
<dbReference type="Gene3D" id="3.40.50.1820">
    <property type="entry name" value="alpha/beta hydrolase"/>
    <property type="match status" value="1"/>
</dbReference>
<name>A0A7S0RYT3_9CHLO</name>
<gene>
    <name evidence="2" type="ORF">CLEI1391_LOCUS15815</name>
</gene>
<dbReference type="SUPFAM" id="SSF53474">
    <property type="entry name" value="alpha/beta-Hydrolases"/>
    <property type="match status" value="1"/>
</dbReference>
<evidence type="ECO:0000313" key="2">
    <source>
        <dbReference type="EMBL" id="CAD8691632.1"/>
    </source>
</evidence>
<protein>
    <recommendedName>
        <fullName evidence="1">AB hydrolase-1 domain-containing protein</fullName>
    </recommendedName>
</protein>
<dbReference type="InterPro" id="IPR050266">
    <property type="entry name" value="AB_hydrolase_sf"/>
</dbReference>
<dbReference type="AlphaFoldDB" id="A0A7S0RYT3"/>
<dbReference type="EMBL" id="HBFB01028255">
    <property type="protein sequence ID" value="CAD8691632.1"/>
    <property type="molecule type" value="Transcribed_RNA"/>
</dbReference>
<accession>A0A7S0RYT3</accession>
<reference evidence="2" key="1">
    <citation type="submission" date="2021-01" db="EMBL/GenBank/DDBJ databases">
        <authorList>
            <person name="Corre E."/>
            <person name="Pelletier E."/>
            <person name="Niang G."/>
            <person name="Scheremetjew M."/>
            <person name="Finn R."/>
            <person name="Kale V."/>
            <person name="Holt S."/>
            <person name="Cochrane G."/>
            <person name="Meng A."/>
            <person name="Brown T."/>
            <person name="Cohen L."/>
        </authorList>
    </citation>
    <scope>NUCLEOTIDE SEQUENCE</scope>
    <source>
        <strain evidence="2">SAG 11-49</strain>
    </source>
</reference>
<sequence>MFNIVHHDFGGTGPVLLLLHANSLHGNVFKPMVEEVLSKHFHCIALDLPGHGASPAWAGPEPFSATAMTEAVYAAVLRLGIRGCFVLGQSLGAALGLLVEGSHPGTFSALYVYEPPAFTTASKARILAWEREQGLPSPGVQLEAMALKRRGRFESREAAAASLASKLPFSAWAPAVFGQYIAHGTRAAPGGGWELCCAPLQEAAVYRAMEPPAAFDSARMTCPVVWAVGGAAKGVHSRLPRLGREQVGELASGALQEFPRLSHFGLQEAPGEVAAAATAFFQRVLAGGWAAAGEALASSREPGQVARARL</sequence>
<dbReference type="InterPro" id="IPR000073">
    <property type="entry name" value="AB_hydrolase_1"/>
</dbReference>
<dbReference type="PANTHER" id="PTHR43798">
    <property type="entry name" value="MONOACYLGLYCEROL LIPASE"/>
    <property type="match status" value="1"/>
</dbReference>
<evidence type="ECO:0000259" key="1">
    <source>
        <dbReference type="Pfam" id="PF00561"/>
    </source>
</evidence>
<proteinExistence type="predicted"/>
<dbReference type="Pfam" id="PF00561">
    <property type="entry name" value="Abhydrolase_1"/>
    <property type="match status" value="1"/>
</dbReference>
<feature type="domain" description="AB hydrolase-1" evidence="1">
    <location>
        <begin position="14"/>
        <end position="126"/>
    </location>
</feature>